<comment type="caution">
    <text evidence="2">The sequence shown here is derived from an EMBL/GenBank/DDBJ whole genome shotgun (WGS) entry which is preliminary data.</text>
</comment>
<feature type="compositionally biased region" description="Basic and acidic residues" evidence="1">
    <location>
        <begin position="68"/>
        <end position="80"/>
    </location>
</feature>
<feature type="region of interest" description="Disordered" evidence="1">
    <location>
        <begin position="52"/>
        <end position="80"/>
    </location>
</feature>
<proteinExistence type="predicted"/>
<sequence length="80" mass="8958">MVVLWHDESGMMCAPMYTLSNKHKSATQKLDDLSLGRQKEFMSITKVGGEWEGEDLANANGPPLRYEPVSDTKDLDEKAD</sequence>
<dbReference type="Proteomes" id="UP000306584">
    <property type="component" value="Unassembled WGS sequence"/>
</dbReference>
<organism evidence="2 3">
    <name type="scientific">Aureobasidium pullulans</name>
    <name type="common">Black yeast</name>
    <name type="synonym">Pullularia pullulans</name>
    <dbReference type="NCBI Taxonomy" id="5580"/>
    <lineage>
        <taxon>Eukaryota</taxon>
        <taxon>Fungi</taxon>
        <taxon>Dikarya</taxon>
        <taxon>Ascomycota</taxon>
        <taxon>Pezizomycotina</taxon>
        <taxon>Dothideomycetes</taxon>
        <taxon>Dothideomycetidae</taxon>
        <taxon>Dothideales</taxon>
        <taxon>Saccotheciaceae</taxon>
        <taxon>Aureobasidium</taxon>
    </lineage>
</organism>
<name>A0A4S9KUT1_AURPU</name>
<reference evidence="2 3" key="1">
    <citation type="submission" date="2018-10" db="EMBL/GenBank/DDBJ databases">
        <title>Fifty Aureobasidium pullulans genomes reveal a recombining polyextremotolerant generalist.</title>
        <authorList>
            <person name="Gostincar C."/>
            <person name="Turk M."/>
            <person name="Zajc J."/>
            <person name="Gunde-Cimerman N."/>
        </authorList>
    </citation>
    <scope>NUCLEOTIDE SEQUENCE [LARGE SCALE GENOMIC DNA]</scope>
    <source>
        <strain evidence="2 3">EXF-6604</strain>
    </source>
</reference>
<dbReference type="AlphaFoldDB" id="A0A4S9KUT1"/>
<evidence type="ECO:0000313" key="3">
    <source>
        <dbReference type="Proteomes" id="UP000306584"/>
    </source>
</evidence>
<evidence type="ECO:0000313" key="2">
    <source>
        <dbReference type="EMBL" id="THY19808.1"/>
    </source>
</evidence>
<gene>
    <name evidence="2" type="ORF">D6D01_06984</name>
</gene>
<evidence type="ECO:0000256" key="1">
    <source>
        <dbReference type="SAM" id="MobiDB-lite"/>
    </source>
</evidence>
<dbReference type="EMBL" id="QZBD01000320">
    <property type="protein sequence ID" value="THY19808.1"/>
    <property type="molecule type" value="Genomic_DNA"/>
</dbReference>
<accession>A0A4S9KUT1</accession>
<protein>
    <submittedName>
        <fullName evidence="2">Uncharacterized protein</fullName>
    </submittedName>
</protein>